<proteinExistence type="predicted"/>
<feature type="chain" id="PRO_5032887194" evidence="1">
    <location>
        <begin position="28"/>
        <end position="433"/>
    </location>
</feature>
<dbReference type="AlphaFoldDB" id="A0A858QB84"/>
<accession>A0A858QB84</accession>
<feature type="signal peptide" evidence="1">
    <location>
        <begin position="1"/>
        <end position="27"/>
    </location>
</feature>
<gene>
    <name evidence="2" type="ORF">GNH96_15485</name>
</gene>
<protein>
    <submittedName>
        <fullName evidence="2">Uncharacterized protein</fullName>
    </submittedName>
</protein>
<dbReference type="EMBL" id="CP046565">
    <property type="protein sequence ID" value="QJD31202.1"/>
    <property type="molecule type" value="Genomic_DNA"/>
</dbReference>
<reference evidence="3" key="1">
    <citation type="submission" date="2019-12" db="EMBL/GenBank/DDBJ databases">
        <authorList>
            <person name="Awala S.I."/>
            <person name="Rhee S.K."/>
        </authorList>
    </citation>
    <scope>NUCLEOTIDE SEQUENCE [LARGE SCALE GENOMIC DNA]</scope>
    <source>
        <strain evidence="3">IM1</strain>
    </source>
</reference>
<keyword evidence="3" id="KW-1185">Reference proteome</keyword>
<dbReference type="Proteomes" id="UP000503004">
    <property type="component" value="Chromosome"/>
</dbReference>
<keyword evidence="1" id="KW-0732">Signal</keyword>
<evidence type="ECO:0000313" key="3">
    <source>
        <dbReference type="Proteomes" id="UP000503004"/>
    </source>
</evidence>
<evidence type="ECO:0000256" key="1">
    <source>
        <dbReference type="SAM" id="SignalP"/>
    </source>
</evidence>
<dbReference type="KEGG" id="metu:GNH96_15485"/>
<sequence length="433" mass="45720">MSMNFKKTAIAAGMFTALAATSMSAHAIIEGDAGEANLVPFVIWDDQIVGPPTDGPFSINTVVKITVPMSVGNKTIPNVWTAQHSTPTNGSFPAPVGPEAPADPDIKQIHWAFLNQRSVHRANGTINVTPDDVAIIDWGDTIRRGGYQTALNGVPGYLLLTTEQGWLGKAADFSFFAEAWLITGADFESQNGGGTIGLLDAKIPVLPMADGADSPPNKKVSVANQVIEIGVNGNPIASPLISGIPTTWSDGSVVPDLKIVDLTLGNRSITVGNVTNPFQIPTLFVVWNDRNADAAWSNLGVVIYNDNEEPCSDTISLPNQLNVVWAQTDVSAAYPVPSFIQAYGQARPFCVPPIANEPGLDPAAILSKLLQGGFIKLMLPELIDTGIGAPEAAMMAFSIPLQYQVNFDAGVPVGATVIPMETALGHDRGSFTP</sequence>
<dbReference type="RefSeq" id="WP_169604469.1">
    <property type="nucleotide sequence ID" value="NZ_CP046565.1"/>
</dbReference>
<organism evidence="2 3">
    <name type="scientific">Methylococcus geothermalis</name>
    <dbReference type="NCBI Taxonomy" id="2681310"/>
    <lineage>
        <taxon>Bacteria</taxon>
        <taxon>Pseudomonadati</taxon>
        <taxon>Pseudomonadota</taxon>
        <taxon>Gammaproteobacteria</taxon>
        <taxon>Methylococcales</taxon>
        <taxon>Methylococcaceae</taxon>
        <taxon>Methylococcus</taxon>
    </lineage>
</organism>
<name>A0A858QB84_9GAMM</name>
<evidence type="ECO:0000313" key="2">
    <source>
        <dbReference type="EMBL" id="QJD31202.1"/>
    </source>
</evidence>